<evidence type="ECO:0000256" key="4">
    <source>
        <dbReference type="ARBA" id="ARBA00022692"/>
    </source>
</evidence>
<evidence type="ECO:0000259" key="8">
    <source>
        <dbReference type="Pfam" id="PF00892"/>
    </source>
</evidence>
<feature type="transmembrane region" description="Helical" evidence="7">
    <location>
        <begin position="98"/>
        <end position="115"/>
    </location>
</feature>
<dbReference type="RefSeq" id="WP_165098874.1">
    <property type="nucleotide sequence ID" value="NZ_JAAKGU010000005.1"/>
</dbReference>
<accession>A0A6M1PMR1</accession>
<evidence type="ECO:0000256" key="6">
    <source>
        <dbReference type="ARBA" id="ARBA00023136"/>
    </source>
</evidence>
<gene>
    <name evidence="9" type="ORF">G5B47_13510</name>
</gene>
<feature type="transmembrane region" description="Helical" evidence="7">
    <location>
        <begin position="245"/>
        <end position="264"/>
    </location>
</feature>
<feature type="domain" description="EamA" evidence="8">
    <location>
        <begin position="10"/>
        <end position="137"/>
    </location>
</feature>
<evidence type="ECO:0000313" key="9">
    <source>
        <dbReference type="EMBL" id="NGM83435.1"/>
    </source>
</evidence>
<evidence type="ECO:0000256" key="3">
    <source>
        <dbReference type="ARBA" id="ARBA00022475"/>
    </source>
</evidence>
<dbReference type="AlphaFoldDB" id="A0A6M1PMR1"/>
<dbReference type="Pfam" id="PF00892">
    <property type="entry name" value="EamA"/>
    <property type="match status" value="2"/>
</dbReference>
<feature type="transmembrane region" description="Helical" evidence="7">
    <location>
        <begin position="177"/>
        <end position="199"/>
    </location>
</feature>
<sequence>MKLTKSTANVLLLFISMLWGSGFVVTKIALDANASVGFINFFRGFLFALLVLIFFNTKIFKMTFKDFKIGLIAGLLNFGGFLTQTIGVKYTTPSNNAFISATYVVLIPFIAWALYRKPLRAKSFISISLCMLGMGILTGIWNKAFTVNIGDFYSLVCAVFYAGSIVYLGYGARQTDVSIVAFMLAAVQGAGGLIFFLFAETERIADIDWSAALIPLLYVGILCSFVAQTIQIAAQKHTSATSAGLIMMLEGVFGSVFSIAFGFERLTDDLFYGGLLIMVSLLMMELDFQQLLVKMVKRRRLDRDAEARELDYFTGTSRE</sequence>
<feature type="transmembrane region" description="Helical" evidence="7">
    <location>
        <begin position="270"/>
        <end position="293"/>
    </location>
</feature>
<dbReference type="Proteomes" id="UP000480151">
    <property type="component" value="Unassembled WGS sequence"/>
</dbReference>
<keyword evidence="4 7" id="KW-0812">Transmembrane</keyword>
<feature type="transmembrane region" description="Helical" evidence="7">
    <location>
        <begin position="7"/>
        <end position="30"/>
    </location>
</feature>
<dbReference type="PANTHER" id="PTHR42920:SF5">
    <property type="entry name" value="EAMA DOMAIN-CONTAINING PROTEIN"/>
    <property type="match status" value="1"/>
</dbReference>
<feature type="transmembrane region" description="Helical" evidence="7">
    <location>
        <begin position="211"/>
        <end position="233"/>
    </location>
</feature>
<protein>
    <submittedName>
        <fullName evidence="9">DMT family transporter</fullName>
    </submittedName>
</protein>
<feature type="transmembrane region" description="Helical" evidence="7">
    <location>
        <begin position="67"/>
        <end position="86"/>
    </location>
</feature>
<dbReference type="InterPro" id="IPR037185">
    <property type="entry name" value="EmrE-like"/>
</dbReference>
<dbReference type="EMBL" id="JAAKGU010000005">
    <property type="protein sequence ID" value="NGM83435.1"/>
    <property type="molecule type" value="Genomic_DNA"/>
</dbReference>
<dbReference type="PANTHER" id="PTHR42920">
    <property type="entry name" value="OS03G0707200 PROTEIN-RELATED"/>
    <property type="match status" value="1"/>
</dbReference>
<dbReference type="Gene3D" id="1.20.1280.290">
    <property type="match status" value="1"/>
</dbReference>
<evidence type="ECO:0000256" key="1">
    <source>
        <dbReference type="ARBA" id="ARBA00004651"/>
    </source>
</evidence>
<proteinExistence type="inferred from homology"/>
<dbReference type="GO" id="GO:0005886">
    <property type="term" value="C:plasma membrane"/>
    <property type="evidence" value="ECO:0007669"/>
    <property type="project" value="UniProtKB-SubCell"/>
</dbReference>
<evidence type="ECO:0000313" key="10">
    <source>
        <dbReference type="Proteomes" id="UP000480151"/>
    </source>
</evidence>
<comment type="subcellular location">
    <subcellularLocation>
        <location evidence="1">Cell membrane</location>
        <topology evidence="1">Multi-pass membrane protein</topology>
    </subcellularLocation>
</comment>
<evidence type="ECO:0000256" key="2">
    <source>
        <dbReference type="ARBA" id="ARBA00007362"/>
    </source>
</evidence>
<evidence type="ECO:0000256" key="7">
    <source>
        <dbReference type="SAM" id="Phobius"/>
    </source>
</evidence>
<keyword evidence="10" id="KW-1185">Reference proteome</keyword>
<organism evidence="9 10">
    <name type="scientific">Paenibacillus apii</name>
    <dbReference type="NCBI Taxonomy" id="1850370"/>
    <lineage>
        <taxon>Bacteria</taxon>
        <taxon>Bacillati</taxon>
        <taxon>Bacillota</taxon>
        <taxon>Bacilli</taxon>
        <taxon>Bacillales</taxon>
        <taxon>Paenibacillaceae</taxon>
        <taxon>Paenibacillus</taxon>
    </lineage>
</organism>
<comment type="similarity">
    <text evidence="2">Belongs to the EamA transporter family.</text>
</comment>
<evidence type="ECO:0000256" key="5">
    <source>
        <dbReference type="ARBA" id="ARBA00022989"/>
    </source>
</evidence>
<reference evidence="9 10" key="1">
    <citation type="submission" date="2020-02" db="EMBL/GenBank/DDBJ databases">
        <authorList>
            <person name="Gao J."/>
            <person name="Sun J."/>
        </authorList>
    </citation>
    <scope>NUCLEOTIDE SEQUENCE [LARGE SCALE GENOMIC DNA]</scope>
    <source>
        <strain evidence="9 10">7124</strain>
    </source>
</reference>
<feature type="transmembrane region" description="Helical" evidence="7">
    <location>
        <begin position="153"/>
        <end position="170"/>
    </location>
</feature>
<dbReference type="SUPFAM" id="SSF103481">
    <property type="entry name" value="Multidrug resistance efflux transporter EmrE"/>
    <property type="match status" value="2"/>
</dbReference>
<dbReference type="InterPro" id="IPR000620">
    <property type="entry name" value="EamA_dom"/>
</dbReference>
<feature type="domain" description="EamA" evidence="8">
    <location>
        <begin position="149"/>
        <end position="284"/>
    </location>
</feature>
<dbReference type="InterPro" id="IPR051258">
    <property type="entry name" value="Diverse_Substrate_Transporter"/>
</dbReference>
<comment type="caution">
    <text evidence="9">The sequence shown here is derived from an EMBL/GenBank/DDBJ whole genome shotgun (WGS) entry which is preliminary data.</text>
</comment>
<name>A0A6M1PMR1_9BACL</name>
<feature type="transmembrane region" description="Helical" evidence="7">
    <location>
        <begin position="36"/>
        <end position="55"/>
    </location>
</feature>
<keyword evidence="5 7" id="KW-1133">Transmembrane helix</keyword>
<keyword evidence="3" id="KW-1003">Cell membrane</keyword>
<feature type="transmembrane region" description="Helical" evidence="7">
    <location>
        <begin position="124"/>
        <end position="141"/>
    </location>
</feature>
<keyword evidence="6 7" id="KW-0472">Membrane</keyword>